<dbReference type="STRING" id="1522368.IN07_03530"/>
<reference evidence="2 3" key="1">
    <citation type="submission" date="2014-07" db="EMBL/GenBank/DDBJ databases">
        <title>Biosystematic studies on Modestobacter strains isolated from extreme hyper-arid desert soil and from historic building.</title>
        <authorList>
            <person name="Bukarasam K."/>
            <person name="Bull A."/>
            <person name="Girard G."/>
            <person name="van Wezel G."/>
            <person name="Goodfellow M."/>
        </authorList>
    </citation>
    <scope>NUCLEOTIDE SEQUENCE [LARGE SCALE GENOMIC DNA]</scope>
    <source>
        <strain evidence="2 3">KNN45-2b</strain>
    </source>
</reference>
<feature type="region of interest" description="Disordered" evidence="1">
    <location>
        <begin position="653"/>
        <end position="709"/>
    </location>
</feature>
<dbReference type="Proteomes" id="UP000029713">
    <property type="component" value="Unassembled WGS sequence"/>
</dbReference>
<dbReference type="AlphaFoldDB" id="A0A098YCG8"/>
<keyword evidence="3" id="KW-1185">Reference proteome</keyword>
<dbReference type="Gene3D" id="2.180.10.10">
    <property type="entry name" value="RHS repeat-associated core"/>
    <property type="match status" value="1"/>
</dbReference>
<dbReference type="EMBL" id="JPMX01000010">
    <property type="protein sequence ID" value="KGH48142.1"/>
    <property type="molecule type" value="Genomic_DNA"/>
</dbReference>
<evidence type="ECO:0008006" key="4">
    <source>
        <dbReference type="Google" id="ProtNLM"/>
    </source>
</evidence>
<proteinExistence type="predicted"/>
<feature type="compositionally biased region" description="Low complexity" evidence="1">
    <location>
        <begin position="684"/>
        <end position="693"/>
    </location>
</feature>
<sequence>MQLVYVGDPGAPGAPATATAFGNHADRLVEVKLWSTAPGAAVTDAVSAVRYAYDDKGRLREVWDPRITPALKTAYDYDPDGRVVQLGSPGELPWKFRYGTGGANSTVGNGDLVDRSSGRLLSVSRASLQPGTLDEVGPDTTSTVVYAVPTTRSAGGPYDLNPAALATWAQTRGPTDATAVFGPEDVPSVTTASATTPGKDGYRAATVHYLDASGREVNTASPAGADAPVAGFIDTSEHDRFGNVVRSLDATNRLLSLGLLPSAATDLAALNLTQADTATRAMALSSLSTYGPEGLDLLRSRGPLLRLAIGNDPNDVRLVHDLSTYVYDEGKPDGAAYHLTTTETEGVLIAGTVPEQLADVVVTKNVYDPIDGKPAREGTSGWVHKQPTQVIVDAGPGGANVTAKVRYDAQGRAVESRKAGSTGTDAGTTLTVYYSAAANAQFPECGGKPGIAGLACRTCSAGPATGQDAGRMATQLPVKTVSYNRYGSIASVTESAAGPVNGASVTQSRTTTTAYDDADRVVSVEIAGTGMSAPALGKTVSTYDPTNGDVVRMSTTKPDGSVSKVEKTFDRLGRMTRYADAAGGVTTSVFDRFGKPTKVSDSIGTTTSFTYDRSIEPRGFVTSVQDSVAGTLSAVYGPDGQLTSQSLPGGCAWTWGTTPTSRRSPARTSGPVTTSSSPRRRWWRTGPGSGSAPRRPHRPRTTPTTGSVD</sequence>
<feature type="compositionally biased region" description="Low complexity" evidence="1">
    <location>
        <begin position="656"/>
        <end position="677"/>
    </location>
</feature>
<evidence type="ECO:0000256" key="1">
    <source>
        <dbReference type="SAM" id="MobiDB-lite"/>
    </source>
</evidence>
<organism evidence="2 3">
    <name type="scientific">Modestobacter caceresii</name>
    <dbReference type="NCBI Taxonomy" id="1522368"/>
    <lineage>
        <taxon>Bacteria</taxon>
        <taxon>Bacillati</taxon>
        <taxon>Actinomycetota</taxon>
        <taxon>Actinomycetes</taxon>
        <taxon>Geodermatophilales</taxon>
        <taxon>Geodermatophilaceae</taxon>
        <taxon>Modestobacter</taxon>
    </lineage>
</organism>
<dbReference type="RefSeq" id="WP_036333657.1">
    <property type="nucleotide sequence ID" value="NZ_JPMX01000010.1"/>
</dbReference>
<gene>
    <name evidence="2" type="ORF">IN07_03530</name>
</gene>
<comment type="caution">
    <text evidence="2">The sequence shown here is derived from an EMBL/GenBank/DDBJ whole genome shotgun (WGS) entry which is preliminary data.</text>
</comment>
<evidence type="ECO:0000313" key="3">
    <source>
        <dbReference type="Proteomes" id="UP000029713"/>
    </source>
</evidence>
<protein>
    <recommendedName>
        <fullName evidence="4">YD repeat-containing protein</fullName>
    </recommendedName>
</protein>
<evidence type="ECO:0000313" key="2">
    <source>
        <dbReference type="EMBL" id="KGH48142.1"/>
    </source>
</evidence>
<name>A0A098YCG8_9ACTN</name>
<accession>A0A098YCG8</accession>